<dbReference type="EMBL" id="LO017727">
    <property type="protein sequence ID" value="CRH07626.1"/>
    <property type="molecule type" value="Genomic_DNA"/>
</dbReference>
<dbReference type="PANTHER" id="PTHR10695">
    <property type="entry name" value="DEPHOSPHO-COA KINASE-RELATED"/>
    <property type="match status" value="1"/>
</dbReference>
<name>A0A1S7LPB5_MAGMO</name>
<evidence type="ECO:0000256" key="1">
    <source>
        <dbReference type="ARBA" id="ARBA00009018"/>
    </source>
</evidence>
<keyword evidence="6" id="KW-0808">Transferase</keyword>
<dbReference type="NCBIfam" id="TIGR00152">
    <property type="entry name" value="dephospho-CoA kinase"/>
    <property type="match status" value="1"/>
</dbReference>
<evidence type="ECO:0000256" key="5">
    <source>
        <dbReference type="NCBIfam" id="TIGR00152"/>
    </source>
</evidence>
<comment type="similarity">
    <text evidence="1">Belongs to the CoaE family.</text>
</comment>
<dbReference type="EC" id="2.7.1.24" evidence="5"/>
<dbReference type="PANTHER" id="PTHR10695:SF46">
    <property type="entry name" value="BIFUNCTIONAL COENZYME A SYNTHASE-RELATED"/>
    <property type="match status" value="1"/>
</dbReference>
<dbReference type="InterPro" id="IPR001977">
    <property type="entry name" value="Depp_CoAkinase"/>
</dbReference>
<dbReference type="SUPFAM" id="SSF52540">
    <property type="entry name" value="P-loop containing nucleoside triphosphate hydrolases"/>
    <property type="match status" value="1"/>
</dbReference>
<dbReference type="AlphaFoldDB" id="A0A1S7LPB5"/>
<keyword evidence="3" id="KW-0067">ATP-binding</keyword>
<dbReference type="InterPro" id="IPR027417">
    <property type="entry name" value="P-loop_NTPase"/>
</dbReference>
<evidence type="ECO:0000256" key="2">
    <source>
        <dbReference type="ARBA" id="ARBA00022741"/>
    </source>
</evidence>
<organism evidence="6">
    <name type="scientific">Magnetococcus massalia (strain MO-1)</name>
    <dbReference type="NCBI Taxonomy" id="451514"/>
    <lineage>
        <taxon>Bacteria</taxon>
        <taxon>Pseudomonadati</taxon>
        <taxon>Pseudomonadota</taxon>
        <taxon>Magnetococcia</taxon>
        <taxon>Magnetococcales</taxon>
        <taxon>Magnetococcaceae</taxon>
        <taxon>Magnetococcus</taxon>
    </lineage>
</organism>
<proteinExistence type="inferred from homology"/>
<dbReference type="Pfam" id="PF01121">
    <property type="entry name" value="CoaE"/>
    <property type="match status" value="1"/>
</dbReference>
<keyword evidence="6" id="KW-0418">Kinase</keyword>
<dbReference type="GO" id="GO:0005524">
    <property type="term" value="F:ATP binding"/>
    <property type="evidence" value="ECO:0007669"/>
    <property type="project" value="UniProtKB-KW"/>
</dbReference>
<evidence type="ECO:0000256" key="3">
    <source>
        <dbReference type="ARBA" id="ARBA00022840"/>
    </source>
</evidence>
<evidence type="ECO:0000313" key="6">
    <source>
        <dbReference type="EMBL" id="CRH07626.1"/>
    </source>
</evidence>
<keyword evidence="4" id="KW-0173">Coenzyme A biosynthesis</keyword>
<dbReference type="GO" id="GO:0004140">
    <property type="term" value="F:dephospho-CoA kinase activity"/>
    <property type="evidence" value="ECO:0007669"/>
    <property type="project" value="UniProtKB-UniRule"/>
</dbReference>
<keyword evidence="2" id="KW-0547">Nucleotide-binding</keyword>
<reference evidence="6" key="1">
    <citation type="submission" date="2015-04" db="EMBL/GenBank/DDBJ databases">
        <authorList>
            <person name="Syromyatnikov M.Y."/>
            <person name="Popov V.N."/>
        </authorList>
    </citation>
    <scope>NUCLEOTIDE SEQUENCE</scope>
    <source>
        <strain evidence="6">MO-1</strain>
    </source>
</reference>
<gene>
    <name evidence="6" type="ORF">MAGMO_3490</name>
</gene>
<accession>A0A1S7LPB5</accession>
<dbReference type="CDD" id="cd02022">
    <property type="entry name" value="DPCK"/>
    <property type="match status" value="1"/>
</dbReference>
<protein>
    <recommendedName>
        <fullName evidence="5">Dephospho-CoA kinase</fullName>
        <ecNumber evidence="5">2.7.1.24</ecNumber>
    </recommendedName>
</protein>
<dbReference type="GO" id="GO:0015937">
    <property type="term" value="P:coenzyme A biosynthetic process"/>
    <property type="evidence" value="ECO:0007669"/>
    <property type="project" value="UniProtKB-UniRule"/>
</dbReference>
<dbReference type="Gene3D" id="3.40.50.300">
    <property type="entry name" value="P-loop containing nucleotide triphosphate hydrolases"/>
    <property type="match status" value="1"/>
</dbReference>
<sequence>MVVDSFGEDILLGDGSVEHRQLNRAKLGELIFNDDIARKRLESIVHPEVWRLQGRQLEAWAEEDNAFVVIMDVPLLFETGGDSRCDMAVVVACGGAQEGRLAQREGMSEAVKRAVVGQQMPEEEKIKRADWVIWNDGSLEKTEKQIAQLWNMVSMGAKSGAGEAWPDHWHKYGFS</sequence>
<dbReference type="PROSITE" id="PS51219">
    <property type="entry name" value="DPCK"/>
    <property type="match status" value="1"/>
</dbReference>
<evidence type="ECO:0000256" key="4">
    <source>
        <dbReference type="ARBA" id="ARBA00022993"/>
    </source>
</evidence>
<dbReference type="GO" id="GO:0005737">
    <property type="term" value="C:cytoplasm"/>
    <property type="evidence" value="ECO:0007669"/>
    <property type="project" value="UniProtKB-UniRule"/>
</dbReference>